<proteinExistence type="predicted"/>
<feature type="region of interest" description="Disordered" evidence="5">
    <location>
        <begin position="404"/>
        <end position="518"/>
    </location>
</feature>
<name>A0A6A6PXI9_9PEZI</name>
<feature type="region of interest" description="Disordered" evidence="5">
    <location>
        <begin position="246"/>
        <end position="268"/>
    </location>
</feature>
<feature type="transmembrane region" description="Helical" evidence="6">
    <location>
        <begin position="269"/>
        <end position="294"/>
    </location>
</feature>
<dbReference type="InterPro" id="IPR051694">
    <property type="entry name" value="Immunoregulatory_rcpt-like"/>
</dbReference>
<feature type="region of interest" description="Disordered" evidence="5">
    <location>
        <begin position="1"/>
        <end position="45"/>
    </location>
</feature>
<evidence type="ECO:0000256" key="2">
    <source>
        <dbReference type="ARBA" id="ARBA00022692"/>
    </source>
</evidence>
<dbReference type="OrthoDB" id="5421784at2759"/>
<keyword evidence="8" id="KW-1185">Reference proteome</keyword>
<dbReference type="PANTHER" id="PTHR15549:SF30">
    <property type="entry name" value="MID2 DOMAIN-CONTAINING PROTEIN"/>
    <property type="match status" value="1"/>
</dbReference>
<evidence type="ECO:0000256" key="6">
    <source>
        <dbReference type="SAM" id="Phobius"/>
    </source>
</evidence>
<feature type="region of interest" description="Disordered" evidence="5">
    <location>
        <begin position="93"/>
        <end position="153"/>
    </location>
</feature>
<evidence type="ECO:0000313" key="8">
    <source>
        <dbReference type="Proteomes" id="UP000799767"/>
    </source>
</evidence>
<feature type="compositionally biased region" description="Basic residues" evidence="5">
    <location>
        <begin position="1"/>
        <end position="10"/>
    </location>
</feature>
<feature type="compositionally biased region" description="Low complexity" evidence="5">
    <location>
        <begin position="93"/>
        <end position="148"/>
    </location>
</feature>
<evidence type="ECO:0000256" key="5">
    <source>
        <dbReference type="SAM" id="MobiDB-lite"/>
    </source>
</evidence>
<sequence>MAPPRKKRRLSQSPLLPHDITSTPTPTHDANTTTPRAEATGARSVPQRIEEIHLQIQRHALPHTSAPSNMHRRGLSGSDSIPITVDSALSSATPVTSLPSSISPSPTSGAATTGSSSIAPSSNLASGAANATSSSPSSSILPSNSRNATHTSHSTTLPITYVATLTNSNRRTITRNTKPYATTFGDGQTSTICDRFGQCQMSTDQTPLHSITSTAMSEIFQTPTFTTPFSSATVFVASPITTPAPTTSLATSGANHQGSDPPPAPPGTIAGGVVGGAAGIAIVLLVTLVLVRWYKRNSQNKRLALPDDPNPPHNFGQHSNQSGMMERAGLSPLMHGMPAFFRHHNKSVQEPAPSERGFTKISGRKLPSAFSEGLTRDEIAAAAATHWNQSHPIDLTGTSFFRDSSGHYGGNGESSHPRSISPDLNPFADSPPDTTWTLSPGPQRRPNVHGPGPYLTSTGAPSPLPSPSAQDHQQSYPPMPGRGLYPYTSTGGTQTPPQISRSGTPTSESRSTRFAENV</sequence>
<feature type="compositionally biased region" description="Low complexity" evidence="5">
    <location>
        <begin position="21"/>
        <end position="35"/>
    </location>
</feature>
<dbReference type="GO" id="GO:0016020">
    <property type="term" value="C:membrane"/>
    <property type="evidence" value="ECO:0007669"/>
    <property type="project" value="UniProtKB-SubCell"/>
</dbReference>
<protein>
    <submittedName>
        <fullName evidence="7">Uncharacterized protein</fullName>
    </submittedName>
</protein>
<dbReference type="PANTHER" id="PTHR15549">
    <property type="entry name" value="PAIRED IMMUNOGLOBULIN-LIKE TYPE 2 RECEPTOR"/>
    <property type="match status" value="1"/>
</dbReference>
<evidence type="ECO:0000256" key="3">
    <source>
        <dbReference type="ARBA" id="ARBA00022989"/>
    </source>
</evidence>
<dbReference type="GO" id="GO:0071944">
    <property type="term" value="C:cell periphery"/>
    <property type="evidence" value="ECO:0007669"/>
    <property type="project" value="UniProtKB-ARBA"/>
</dbReference>
<keyword evidence="3 6" id="KW-1133">Transmembrane helix</keyword>
<comment type="subcellular location">
    <subcellularLocation>
        <location evidence="1">Membrane</location>
        <topology evidence="1">Single-pass membrane protein</topology>
    </subcellularLocation>
</comment>
<feature type="region of interest" description="Disordered" evidence="5">
    <location>
        <begin position="301"/>
        <end position="323"/>
    </location>
</feature>
<dbReference type="AlphaFoldDB" id="A0A6A6PXI9"/>
<dbReference type="GeneID" id="54474262"/>
<evidence type="ECO:0000313" key="7">
    <source>
        <dbReference type="EMBL" id="KAF2484213.1"/>
    </source>
</evidence>
<gene>
    <name evidence="7" type="ORF">BDY17DRAFT_295208</name>
</gene>
<feature type="compositionally biased region" description="Polar residues" evidence="5">
    <location>
        <begin position="487"/>
        <end position="518"/>
    </location>
</feature>
<dbReference type="RefSeq" id="XP_033590783.1">
    <property type="nucleotide sequence ID" value="XM_033733260.1"/>
</dbReference>
<keyword evidence="4 6" id="KW-0472">Membrane</keyword>
<organism evidence="7 8">
    <name type="scientific">Neohortaea acidophila</name>
    <dbReference type="NCBI Taxonomy" id="245834"/>
    <lineage>
        <taxon>Eukaryota</taxon>
        <taxon>Fungi</taxon>
        <taxon>Dikarya</taxon>
        <taxon>Ascomycota</taxon>
        <taxon>Pezizomycotina</taxon>
        <taxon>Dothideomycetes</taxon>
        <taxon>Dothideomycetidae</taxon>
        <taxon>Mycosphaerellales</taxon>
        <taxon>Teratosphaeriaceae</taxon>
        <taxon>Neohortaea</taxon>
    </lineage>
</organism>
<evidence type="ECO:0000256" key="4">
    <source>
        <dbReference type="ARBA" id="ARBA00023136"/>
    </source>
</evidence>
<accession>A0A6A6PXI9</accession>
<dbReference type="Proteomes" id="UP000799767">
    <property type="component" value="Unassembled WGS sequence"/>
</dbReference>
<feature type="compositionally biased region" description="Polar residues" evidence="5">
    <location>
        <begin position="467"/>
        <end position="476"/>
    </location>
</feature>
<dbReference type="EMBL" id="MU001634">
    <property type="protein sequence ID" value="KAF2484213.1"/>
    <property type="molecule type" value="Genomic_DNA"/>
</dbReference>
<feature type="region of interest" description="Disordered" evidence="5">
    <location>
        <begin position="60"/>
        <end position="81"/>
    </location>
</feature>
<reference evidence="7" key="1">
    <citation type="journal article" date="2020" name="Stud. Mycol.">
        <title>101 Dothideomycetes genomes: a test case for predicting lifestyles and emergence of pathogens.</title>
        <authorList>
            <person name="Haridas S."/>
            <person name="Albert R."/>
            <person name="Binder M."/>
            <person name="Bloem J."/>
            <person name="Labutti K."/>
            <person name="Salamov A."/>
            <person name="Andreopoulos B."/>
            <person name="Baker S."/>
            <person name="Barry K."/>
            <person name="Bills G."/>
            <person name="Bluhm B."/>
            <person name="Cannon C."/>
            <person name="Castanera R."/>
            <person name="Culley D."/>
            <person name="Daum C."/>
            <person name="Ezra D."/>
            <person name="Gonzalez J."/>
            <person name="Henrissat B."/>
            <person name="Kuo A."/>
            <person name="Liang C."/>
            <person name="Lipzen A."/>
            <person name="Lutzoni F."/>
            <person name="Magnuson J."/>
            <person name="Mondo S."/>
            <person name="Nolan M."/>
            <person name="Ohm R."/>
            <person name="Pangilinan J."/>
            <person name="Park H.-J."/>
            <person name="Ramirez L."/>
            <person name="Alfaro M."/>
            <person name="Sun H."/>
            <person name="Tritt A."/>
            <person name="Yoshinaga Y."/>
            <person name="Zwiers L.-H."/>
            <person name="Turgeon B."/>
            <person name="Goodwin S."/>
            <person name="Spatafora J."/>
            <person name="Crous P."/>
            <person name="Grigoriev I."/>
        </authorList>
    </citation>
    <scope>NUCLEOTIDE SEQUENCE</scope>
    <source>
        <strain evidence="7">CBS 113389</strain>
    </source>
</reference>
<evidence type="ECO:0000256" key="1">
    <source>
        <dbReference type="ARBA" id="ARBA00004167"/>
    </source>
</evidence>
<keyword evidence="2 6" id="KW-0812">Transmembrane</keyword>